<organism evidence="1 2">
    <name type="scientific">Achromobacter seleniivolatilans</name>
    <dbReference type="NCBI Taxonomy" id="3047478"/>
    <lineage>
        <taxon>Bacteria</taxon>
        <taxon>Pseudomonadati</taxon>
        <taxon>Pseudomonadota</taxon>
        <taxon>Betaproteobacteria</taxon>
        <taxon>Burkholderiales</taxon>
        <taxon>Alcaligenaceae</taxon>
        <taxon>Achromobacter</taxon>
    </lineage>
</organism>
<dbReference type="Proteomes" id="UP001234798">
    <property type="component" value="Chromosome"/>
</dbReference>
<accession>A0ABY9M1Q1</accession>
<dbReference type="EMBL" id="CP132976">
    <property type="protein sequence ID" value="WMD20885.1"/>
    <property type="molecule type" value="Genomic_DNA"/>
</dbReference>
<name>A0ABY9M1Q1_9BURK</name>
<evidence type="ECO:0000313" key="1">
    <source>
        <dbReference type="EMBL" id="WMD20885.1"/>
    </source>
</evidence>
<protein>
    <submittedName>
        <fullName evidence="1">Uncharacterized protein</fullName>
    </submittedName>
</protein>
<evidence type="ECO:0000313" key="2">
    <source>
        <dbReference type="Proteomes" id="UP001234798"/>
    </source>
</evidence>
<gene>
    <name evidence="1" type="ORF">RAS12_00510</name>
</gene>
<keyword evidence="2" id="KW-1185">Reference proteome</keyword>
<sequence>MAASLRPMNGTDFILRDRAAWVPTVPLPHSRLHWEAPKAETVTPEEIEFIRGARGLFTTKDLGECYGVSPQTISNIWKRLA</sequence>
<reference evidence="1 2" key="1">
    <citation type="submission" date="2023-08" db="EMBL/GenBank/DDBJ databases">
        <title>Achromobacter seleniivolatilans sp. nov., isolated from seleniferous soil.</title>
        <authorList>
            <person name="Zhang S."/>
            <person name="Li K."/>
            <person name="Peng J."/>
            <person name="Zhao Q."/>
            <person name="Wang H."/>
            <person name="Guo Y."/>
        </authorList>
    </citation>
    <scope>NUCLEOTIDE SEQUENCE [LARGE SCALE GENOMIC DNA]</scope>
    <source>
        <strain evidence="1 2">R39</strain>
    </source>
</reference>
<dbReference type="RefSeq" id="WP_306944421.1">
    <property type="nucleotide sequence ID" value="NZ_CP132976.1"/>
</dbReference>
<proteinExistence type="predicted"/>